<dbReference type="PANTHER" id="PTHR11161">
    <property type="entry name" value="O-ACYLTRANSFERASE"/>
    <property type="match status" value="1"/>
</dbReference>
<dbReference type="GO" id="GO:0016747">
    <property type="term" value="F:acyltransferase activity, transferring groups other than amino-acyl groups"/>
    <property type="evidence" value="ECO:0007669"/>
    <property type="project" value="InterPro"/>
</dbReference>
<dbReference type="Pfam" id="PF01757">
    <property type="entry name" value="Acyl_transf_3"/>
    <property type="match status" value="1"/>
</dbReference>
<dbReference type="InterPro" id="IPR006621">
    <property type="entry name" value="Nose-resist-to-fluoxetine_N"/>
</dbReference>
<feature type="transmembrane region" description="Helical" evidence="2">
    <location>
        <begin position="374"/>
        <end position="395"/>
    </location>
</feature>
<feature type="transmembrane region" description="Helical" evidence="2">
    <location>
        <begin position="686"/>
        <end position="706"/>
    </location>
</feature>
<feature type="transmembrane region" description="Helical" evidence="2">
    <location>
        <begin position="796"/>
        <end position="814"/>
    </location>
</feature>
<evidence type="ECO:0000256" key="2">
    <source>
        <dbReference type="SAM" id="Phobius"/>
    </source>
</evidence>
<proteinExistence type="predicted"/>
<evidence type="ECO:0000256" key="1">
    <source>
        <dbReference type="SAM" id="MobiDB-lite"/>
    </source>
</evidence>
<keyword evidence="2" id="KW-0472">Membrane</keyword>
<feature type="transmembrane region" description="Helical" evidence="2">
    <location>
        <begin position="465"/>
        <end position="487"/>
    </location>
</feature>
<protein>
    <submittedName>
        <fullName evidence="6">Nose resistant to fluoxetine protein 6</fullName>
    </submittedName>
</protein>
<gene>
    <name evidence="6" type="primary">LOC106169224</name>
</gene>
<dbReference type="SMART" id="SM00703">
    <property type="entry name" value="NRF"/>
    <property type="match status" value="1"/>
</dbReference>
<name>A0A1S3J0W5_LINAN</name>
<feature type="transmembrane region" description="Helical" evidence="2">
    <location>
        <begin position="619"/>
        <end position="638"/>
    </location>
</feature>
<dbReference type="PANTHER" id="PTHR11161:SF12">
    <property type="entry name" value="ACYLTRANSFERASE 3 DOMAIN-CONTAINING PROTEIN-RELATED"/>
    <property type="match status" value="1"/>
</dbReference>
<keyword evidence="2" id="KW-0812">Transmembrane</keyword>
<dbReference type="InterPro" id="IPR052728">
    <property type="entry name" value="O2_lipid_transport_reg"/>
</dbReference>
<feature type="transmembrane region" description="Helical" evidence="2">
    <location>
        <begin position="556"/>
        <end position="578"/>
    </location>
</feature>
<reference evidence="6" key="1">
    <citation type="submission" date="2025-08" db="UniProtKB">
        <authorList>
            <consortium name="RefSeq"/>
        </authorList>
    </citation>
    <scope>IDENTIFICATION</scope>
    <source>
        <tissue evidence="6">Gonads</tissue>
    </source>
</reference>
<dbReference type="InParanoid" id="A0A1S3J0W5"/>
<keyword evidence="2" id="KW-1133">Transmembrane helix</keyword>
<dbReference type="AlphaFoldDB" id="A0A1S3J0W5"/>
<feature type="signal peptide" evidence="3">
    <location>
        <begin position="1"/>
        <end position="22"/>
    </location>
</feature>
<feature type="transmembrane region" description="Helical" evidence="2">
    <location>
        <begin position="829"/>
        <end position="849"/>
    </location>
</feature>
<feature type="transmembrane region" description="Helical" evidence="2">
    <location>
        <begin position="718"/>
        <end position="738"/>
    </location>
</feature>
<dbReference type="OrthoDB" id="118951at2759"/>
<feature type="region of interest" description="Disordered" evidence="1">
    <location>
        <begin position="96"/>
        <end position="117"/>
    </location>
</feature>
<dbReference type="KEGG" id="lak:106169224"/>
<feature type="chain" id="PRO_5010215527" evidence="3">
    <location>
        <begin position="23"/>
        <end position="863"/>
    </location>
</feature>
<evidence type="ECO:0000313" key="5">
    <source>
        <dbReference type="Proteomes" id="UP000085678"/>
    </source>
</evidence>
<feature type="transmembrane region" description="Helical" evidence="2">
    <location>
        <begin position="507"/>
        <end position="535"/>
    </location>
</feature>
<evidence type="ECO:0000313" key="6">
    <source>
        <dbReference type="RefSeq" id="XP_013404082.1"/>
    </source>
</evidence>
<keyword evidence="5" id="KW-1185">Reference proteome</keyword>
<accession>A0A1S3J0W5</accession>
<dbReference type="GeneID" id="106169224"/>
<evidence type="ECO:0000256" key="3">
    <source>
        <dbReference type="SAM" id="SignalP"/>
    </source>
</evidence>
<evidence type="ECO:0000259" key="4">
    <source>
        <dbReference type="SMART" id="SM00703"/>
    </source>
</evidence>
<feature type="domain" description="Nose resistant-to-fluoxetine protein N-terminal" evidence="4">
    <location>
        <begin position="225"/>
        <end position="367"/>
    </location>
</feature>
<dbReference type="Proteomes" id="UP000085678">
    <property type="component" value="Unplaced"/>
</dbReference>
<organism evidence="5 6">
    <name type="scientific">Lingula anatina</name>
    <name type="common">Brachiopod</name>
    <name type="synonym">Lingula unguis</name>
    <dbReference type="NCBI Taxonomy" id="7574"/>
    <lineage>
        <taxon>Eukaryota</taxon>
        <taxon>Metazoa</taxon>
        <taxon>Spiralia</taxon>
        <taxon>Lophotrochozoa</taxon>
        <taxon>Brachiopoda</taxon>
        <taxon>Linguliformea</taxon>
        <taxon>Lingulata</taxon>
        <taxon>Lingulida</taxon>
        <taxon>Linguloidea</taxon>
        <taxon>Lingulidae</taxon>
        <taxon>Lingula</taxon>
    </lineage>
</organism>
<dbReference type="Pfam" id="PF20146">
    <property type="entry name" value="NRF"/>
    <property type="match status" value="1"/>
</dbReference>
<feature type="transmembrane region" description="Helical" evidence="2">
    <location>
        <begin position="645"/>
        <end position="666"/>
    </location>
</feature>
<feature type="transmembrane region" description="Helical" evidence="2">
    <location>
        <begin position="761"/>
        <end position="784"/>
    </location>
</feature>
<sequence length="863" mass="93983">MKYSPNYAVVFFLCVICAGVASLNGTISPTSTQHGVSGAATNGIGTTANIVTIGLTGQTGANASMPSTDATTSSVSGQHGATASASNVYTVSPSLQAQNQTTRASMKPTRTPATNPPPNGFLRFLQQALTPDNIEKLLDFASSIDEPLKSLIITNKDFIVKNAVPILQQFLQNGNQGNGNLPAQFSSLLNNSALAGIVQGMDMATVIQMILPSALSSVTGFKNVSGQCLRDISFVVSGLATGQQWALQMFDSFAKLPAGVMYGDAHWLGQYYECMRVKAHIKDAPLAGLARGDHSFNGEYCRAYITVPASVLPANIAGMTGATGGSMEISLGTCLPSTCTSGDLTAMLKQIMSQLKTRAVCEKDKVQHLSSDPTAIACICLLMVFGMAVLTGTLLEGFGLDKMMVTESQEKDTLKLNDMAANTDNAALSLENPKRAEAPTAIRLLTAFSLYTTLPRLLSTHQGSAAITCINGIRVMSMAWIVLGHTYSTLRGNMSNLLGAMKKTEDFSFQAITNAVYSVDTFFLLSGVLVAYLFLRQLRREKGPHVKSMVMYYVHRYTRLSPLYFMLLFSSVALMPYMGSGPLWPLTYPFKDPACSENWWTNILYVNNIVRPENMCFPISWYVANDFQFYVIAPLFILPLFWKPVVGVIFVVVGLVANGLAGGYALDALYKGGDFSERKFLTDYYMLPWCRVGPYLVGLVVGYILYKTDLKLKMHKAVVALGWFLSVSLVTVIVYVKYDEVKNGYWELEPNIAYTVVTKPLWAAALGWIIVACATGYGGFINTILSWSPWVPLGRLTYAVYLVHSYIQVVYVWGGRTTNITVSDFSQTIFFTAFLVLSYVAGLVASLLFEVPMLGVEKILLKK</sequence>
<dbReference type="InterPro" id="IPR002656">
    <property type="entry name" value="Acyl_transf_3_dom"/>
</dbReference>
<dbReference type="RefSeq" id="XP_013404082.1">
    <property type="nucleotide sequence ID" value="XM_013548628.2"/>
</dbReference>
<keyword evidence="3" id="KW-0732">Signal</keyword>